<dbReference type="GO" id="GO:0004300">
    <property type="term" value="F:enoyl-CoA hydratase activity"/>
    <property type="evidence" value="ECO:0007669"/>
    <property type="project" value="UniProtKB-EC"/>
</dbReference>
<dbReference type="Proteomes" id="UP000278422">
    <property type="component" value="Unassembled WGS sequence"/>
</dbReference>
<dbReference type="GeneID" id="60807792"/>
<evidence type="ECO:0000256" key="4">
    <source>
        <dbReference type="ARBA" id="ARBA00023709"/>
    </source>
</evidence>
<dbReference type="PANTHER" id="PTHR43459">
    <property type="entry name" value="ENOYL-COA HYDRATASE"/>
    <property type="match status" value="1"/>
</dbReference>
<dbReference type="OrthoDB" id="8452484at2"/>
<evidence type="ECO:0000256" key="5">
    <source>
        <dbReference type="ARBA" id="ARBA00023717"/>
    </source>
</evidence>
<dbReference type="InterPro" id="IPR001753">
    <property type="entry name" value="Enoyl-CoA_hydra/iso"/>
</dbReference>
<keyword evidence="3" id="KW-0443">Lipid metabolism</keyword>
<dbReference type="Pfam" id="PF00378">
    <property type="entry name" value="ECH_1"/>
    <property type="match status" value="1"/>
</dbReference>
<dbReference type="PANTHER" id="PTHR43459:SF1">
    <property type="entry name" value="EG:BACN32G11.4 PROTEIN"/>
    <property type="match status" value="1"/>
</dbReference>
<dbReference type="Gene3D" id="1.10.12.10">
    <property type="entry name" value="Lyase 2-enoyl-coa Hydratase, Chain A, domain 2"/>
    <property type="match status" value="1"/>
</dbReference>
<accession>A0A3R8QRY1</accession>
<dbReference type="GO" id="GO:0006631">
    <property type="term" value="P:fatty acid metabolic process"/>
    <property type="evidence" value="ECO:0007669"/>
    <property type="project" value="UniProtKB-KW"/>
</dbReference>
<dbReference type="AlphaFoldDB" id="A0A3R8QRY1"/>
<dbReference type="CDD" id="cd06558">
    <property type="entry name" value="crotonase-like"/>
    <property type="match status" value="1"/>
</dbReference>
<comment type="catalytic activity">
    <reaction evidence="5">
        <text>a 4-saturated-(3S)-3-hydroxyacyl-CoA = a (3E)-enoyl-CoA + H2O</text>
        <dbReference type="Rhea" id="RHEA:20724"/>
        <dbReference type="ChEBI" id="CHEBI:15377"/>
        <dbReference type="ChEBI" id="CHEBI:58521"/>
        <dbReference type="ChEBI" id="CHEBI:137480"/>
        <dbReference type="EC" id="4.2.1.17"/>
    </reaction>
</comment>
<dbReference type="InterPro" id="IPR029045">
    <property type="entry name" value="ClpP/crotonase-like_dom_sf"/>
</dbReference>
<reference evidence="7 8" key="1">
    <citation type="submission" date="2018-01" db="EMBL/GenBank/DDBJ databases">
        <title>Twenty Corynebacterium bovis Genomes.</title>
        <authorList>
            <person name="Gulvik C.A."/>
        </authorList>
    </citation>
    <scope>NUCLEOTIDE SEQUENCE [LARGE SCALE GENOMIC DNA]</scope>
    <source>
        <strain evidence="7 8">16-2004</strain>
    </source>
</reference>
<dbReference type="RefSeq" id="WP_029157826.1">
    <property type="nucleotide sequence ID" value="NZ_CP066067.1"/>
</dbReference>
<keyword evidence="3" id="KW-0276">Fatty acid metabolism</keyword>
<dbReference type="InterPro" id="IPR014748">
    <property type="entry name" value="Enoyl-CoA_hydra_C"/>
</dbReference>
<comment type="similarity">
    <text evidence="2 6">Belongs to the enoyl-CoA hydratase/isomerase family.</text>
</comment>
<dbReference type="Gene3D" id="3.90.226.10">
    <property type="entry name" value="2-enoyl-CoA Hydratase, Chain A, domain 1"/>
    <property type="match status" value="1"/>
</dbReference>
<keyword evidence="8" id="KW-1185">Reference proteome</keyword>
<protein>
    <submittedName>
        <fullName evidence="7">Enoyl-CoA hydratase</fullName>
    </submittedName>
</protein>
<evidence type="ECO:0000256" key="1">
    <source>
        <dbReference type="ARBA" id="ARBA00002994"/>
    </source>
</evidence>
<organism evidence="7 8">
    <name type="scientific">Corynebacterium bovis</name>
    <dbReference type="NCBI Taxonomy" id="36808"/>
    <lineage>
        <taxon>Bacteria</taxon>
        <taxon>Bacillati</taxon>
        <taxon>Actinomycetota</taxon>
        <taxon>Actinomycetes</taxon>
        <taxon>Mycobacteriales</taxon>
        <taxon>Corynebacteriaceae</taxon>
        <taxon>Corynebacterium</taxon>
    </lineage>
</organism>
<name>A0A3R8QRY1_9CORY</name>
<evidence type="ECO:0000256" key="3">
    <source>
        <dbReference type="ARBA" id="ARBA00022832"/>
    </source>
</evidence>
<proteinExistence type="inferred from homology"/>
<comment type="function">
    <text evidence="1">Could possibly oxidize fatty acids using specific components.</text>
</comment>
<dbReference type="InterPro" id="IPR018376">
    <property type="entry name" value="Enoyl-CoA_hyd/isom_CS"/>
</dbReference>
<comment type="catalytic activity">
    <reaction evidence="4">
        <text>a (3S)-3-hydroxyacyl-CoA = a (2E)-enoyl-CoA + H2O</text>
        <dbReference type="Rhea" id="RHEA:16105"/>
        <dbReference type="ChEBI" id="CHEBI:15377"/>
        <dbReference type="ChEBI" id="CHEBI:57318"/>
        <dbReference type="ChEBI" id="CHEBI:58856"/>
        <dbReference type="EC" id="4.2.1.17"/>
    </reaction>
</comment>
<evidence type="ECO:0000256" key="2">
    <source>
        <dbReference type="ARBA" id="ARBA00005254"/>
    </source>
</evidence>
<dbReference type="PROSITE" id="PS00166">
    <property type="entry name" value="ENOYL_COA_HYDRATASE"/>
    <property type="match status" value="1"/>
</dbReference>
<evidence type="ECO:0000256" key="6">
    <source>
        <dbReference type="RuleBase" id="RU003707"/>
    </source>
</evidence>
<evidence type="ECO:0000313" key="7">
    <source>
        <dbReference type="EMBL" id="RRQ05306.1"/>
    </source>
</evidence>
<evidence type="ECO:0000313" key="8">
    <source>
        <dbReference type="Proteomes" id="UP000278422"/>
    </source>
</evidence>
<sequence>MSLVTTDTTEGVRTITITRADAHNSLNSELRRELRAAFESAAADCSTDVPVADRVRAVVLTADGAAFCTGQDLREQLADMKAGTGQDKVTGEYNPMVKALLSIPVPVIAAVNGPAAGAGWAIAMACDFRIVADTASFKGAFTGVGLASDCGLSRSLADTVGATRALEMLLTDEKIPAAEATDFVTEVVPAGELAERVGGLARRLAAGPTASYREIKALVKDPEAVLAAADREAAAQERLSRTADHREAIEAFLAKRAPQFTGE</sequence>
<comment type="caution">
    <text evidence="7">The sequence shown here is derived from an EMBL/GenBank/DDBJ whole genome shotgun (WGS) entry which is preliminary data.</text>
</comment>
<dbReference type="EMBL" id="PQNQ01000003">
    <property type="protein sequence ID" value="RRQ05306.1"/>
    <property type="molecule type" value="Genomic_DNA"/>
</dbReference>
<gene>
    <name evidence="7" type="ORF">CXF42_01810</name>
</gene>
<dbReference type="SUPFAM" id="SSF52096">
    <property type="entry name" value="ClpP/crotonase"/>
    <property type="match status" value="1"/>
</dbReference>